<dbReference type="InterPro" id="IPR011060">
    <property type="entry name" value="RibuloseP-bd_barrel"/>
</dbReference>
<dbReference type="SUPFAM" id="SSF51658">
    <property type="entry name" value="Xylose isomerase-like"/>
    <property type="match status" value="1"/>
</dbReference>
<dbReference type="eggNOG" id="COG1082">
    <property type="taxonomic scope" value="Bacteria"/>
</dbReference>
<evidence type="ECO:0000256" key="2">
    <source>
        <dbReference type="ARBA" id="ARBA00001936"/>
    </source>
</evidence>
<accession>S0EWQ9</accession>
<comment type="cofactor">
    <cofactor evidence="3">
        <name>Co(2+)</name>
        <dbReference type="ChEBI" id="CHEBI:48828"/>
    </cofactor>
</comment>
<comment type="catalytic activity">
    <reaction evidence="1">
        <text>D-ribulose 5-phosphate = D-xylulose 5-phosphate</text>
        <dbReference type="Rhea" id="RHEA:13677"/>
        <dbReference type="ChEBI" id="CHEBI:57737"/>
        <dbReference type="ChEBI" id="CHEBI:58121"/>
        <dbReference type="EC" id="5.1.3.1"/>
    </reaction>
</comment>
<dbReference type="PATRIC" id="fig|1303518.3.peg.2089"/>
<dbReference type="FunFam" id="3.20.20.70:FF:000004">
    <property type="entry name" value="Ribulose-phosphate 3-epimerase"/>
    <property type="match status" value="1"/>
</dbReference>
<keyword evidence="8" id="KW-0479">Metal-binding</keyword>
<reference evidence="14" key="1">
    <citation type="submission" date="2013-03" db="EMBL/GenBank/DDBJ databases">
        <title>Genome sequence of Chthonomonas calidirosea, the first sequenced genome from the Armatimonadetes phylum (formally candidate division OP10).</title>
        <authorList>
            <person name="Lee K.C.Y."/>
            <person name="Morgan X.C."/>
            <person name="Dunfield P.F."/>
            <person name="Tamas I."/>
            <person name="Houghton K.M."/>
            <person name="Vyssotski M."/>
            <person name="Ryan J.L.J."/>
            <person name="Lagutin K."/>
            <person name="McDonald I.R."/>
            <person name="Stott M.B."/>
        </authorList>
    </citation>
    <scope>NUCLEOTIDE SEQUENCE [LARGE SCALE GENOMIC DNA]</scope>
    <source>
        <strain evidence="14">DSM 23976 / ICMP 18418 / T49</strain>
    </source>
</reference>
<comment type="cofactor">
    <cofactor evidence="5">
        <name>Fe(2+)</name>
        <dbReference type="ChEBI" id="CHEBI:29033"/>
    </cofactor>
</comment>
<dbReference type="SUPFAM" id="SSF51366">
    <property type="entry name" value="Ribulose-phoshate binding barrel"/>
    <property type="match status" value="1"/>
</dbReference>
<sequence>MLVKHMKNAKNVQAPLEPRPKSSNPTSLSLALGVKTDPIEYRYSFQWLFRLLQEEDIHLVQLGTFFELYHLPDDAFLQLRAEAEAHGVCIRSLFTAHRELGGFFRKEAGYEQVARRCYERLIEVGALLGALSVGSNPGAVMRDEIDFKPDGLARYIRHMKELMHYAYEKGVRWLTIEPMSCLAEPPATPEEIRYLAEELNAYHAAHLSSTARVGYCVDIAHAYIDKKGALCYTPQALFEAALPALYEIHLKNTDASFAATFGFSEEERLRGVIEIATFRDLLYQHAHHLPVSEVVGYLEISGPKRGRDYTDPLLESQLRSSLRYLKKHFTARPSEAVLSPTPSRTVRVAPSMMCADQAHLADEVRELEMLGVDWLHMDIMDTHFVPNMPLGLTTVEHLRSLTRLPFDVHLMVEHNELFIERLAKIGVQSISVHAESTRHLDRVLSLIRAHGIQAGVALNPATPLSALEYVRELIDFVLIMTVNPGFAGQLLTASAIRKIEDCRRWLDERGLSQLPIQVDGNVSFTNIARMVAAGADILVVGSSSLFASERPRLENMRRIEQAIEEGMRLRQERSRKP</sequence>
<dbReference type="OrthoDB" id="1645589at2"/>
<evidence type="ECO:0000259" key="12">
    <source>
        <dbReference type="Pfam" id="PF01261"/>
    </source>
</evidence>
<dbReference type="EC" id="5.1.3.1" evidence="7 10"/>
<comment type="cofactor">
    <cofactor evidence="4">
        <name>Zn(2+)</name>
        <dbReference type="ChEBI" id="CHEBI:29105"/>
    </cofactor>
</comment>
<proteinExistence type="inferred from homology"/>
<dbReference type="InterPro" id="IPR013785">
    <property type="entry name" value="Aldolase_TIM"/>
</dbReference>
<evidence type="ECO:0000256" key="4">
    <source>
        <dbReference type="ARBA" id="ARBA00001947"/>
    </source>
</evidence>
<dbReference type="GO" id="GO:0005975">
    <property type="term" value="P:carbohydrate metabolic process"/>
    <property type="evidence" value="ECO:0007669"/>
    <property type="project" value="InterPro"/>
</dbReference>
<organism evidence="13 14">
    <name type="scientific">Chthonomonas calidirosea (strain DSM 23976 / ICMP 18418 / T49)</name>
    <dbReference type="NCBI Taxonomy" id="1303518"/>
    <lineage>
        <taxon>Bacteria</taxon>
        <taxon>Bacillati</taxon>
        <taxon>Armatimonadota</taxon>
        <taxon>Chthonomonadia</taxon>
        <taxon>Chthonomonadales</taxon>
        <taxon>Chthonomonadaceae</taxon>
        <taxon>Chthonomonas</taxon>
    </lineage>
</organism>
<dbReference type="NCBIfam" id="TIGR01163">
    <property type="entry name" value="rpe"/>
    <property type="match status" value="1"/>
</dbReference>
<evidence type="ECO:0000256" key="6">
    <source>
        <dbReference type="ARBA" id="ARBA00009541"/>
    </source>
</evidence>
<dbReference type="Pfam" id="PF00834">
    <property type="entry name" value="Ribul_P_3_epim"/>
    <property type="match status" value="1"/>
</dbReference>
<evidence type="ECO:0000313" key="13">
    <source>
        <dbReference type="EMBL" id="CCW35830.1"/>
    </source>
</evidence>
<dbReference type="Proteomes" id="UP000014227">
    <property type="component" value="Chromosome I"/>
</dbReference>
<dbReference type="KEGG" id="ccz:CCALI_02023"/>
<gene>
    <name evidence="13" type="ORF">CCALI_02023</name>
</gene>
<dbReference type="EMBL" id="HF951689">
    <property type="protein sequence ID" value="CCW35830.1"/>
    <property type="molecule type" value="Genomic_DNA"/>
</dbReference>
<evidence type="ECO:0000256" key="5">
    <source>
        <dbReference type="ARBA" id="ARBA00001954"/>
    </source>
</evidence>
<dbReference type="Gene3D" id="3.20.20.70">
    <property type="entry name" value="Aldolase class I"/>
    <property type="match status" value="1"/>
</dbReference>
<evidence type="ECO:0000313" key="14">
    <source>
        <dbReference type="Proteomes" id="UP000014227"/>
    </source>
</evidence>
<evidence type="ECO:0000256" key="8">
    <source>
        <dbReference type="ARBA" id="ARBA00022723"/>
    </source>
</evidence>
<evidence type="ECO:0000256" key="10">
    <source>
        <dbReference type="NCBIfam" id="TIGR01163"/>
    </source>
</evidence>
<evidence type="ECO:0000256" key="1">
    <source>
        <dbReference type="ARBA" id="ARBA00001782"/>
    </source>
</evidence>
<dbReference type="eggNOG" id="COG0036">
    <property type="taxonomic scope" value="Bacteria"/>
</dbReference>
<keyword evidence="9" id="KW-0413">Isomerase</keyword>
<dbReference type="PANTHER" id="PTHR11749">
    <property type="entry name" value="RIBULOSE-5-PHOSPHATE-3-EPIMERASE"/>
    <property type="match status" value="1"/>
</dbReference>
<name>S0EWQ9_CHTCT</name>
<dbReference type="InterPro" id="IPR036237">
    <property type="entry name" value="Xyl_isomerase-like_sf"/>
</dbReference>
<dbReference type="AlphaFoldDB" id="S0EWQ9"/>
<dbReference type="CDD" id="cd00429">
    <property type="entry name" value="RPE"/>
    <property type="match status" value="1"/>
</dbReference>
<comment type="similarity">
    <text evidence="6">Belongs to the ribulose-phosphate 3-epimerase family.</text>
</comment>
<feature type="region of interest" description="Disordered" evidence="11">
    <location>
        <begin position="1"/>
        <end position="27"/>
    </location>
</feature>
<dbReference type="InterPro" id="IPR013022">
    <property type="entry name" value="Xyl_isomerase-like_TIM-brl"/>
</dbReference>
<dbReference type="GO" id="GO:0004750">
    <property type="term" value="F:D-ribulose-phosphate 3-epimerase activity"/>
    <property type="evidence" value="ECO:0007669"/>
    <property type="project" value="UniProtKB-UniRule"/>
</dbReference>
<dbReference type="GO" id="GO:0005737">
    <property type="term" value="C:cytoplasm"/>
    <property type="evidence" value="ECO:0007669"/>
    <property type="project" value="UniProtKB-ARBA"/>
</dbReference>
<dbReference type="HOGENOM" id="CLU_472286_0_0_0"/>
<dbReference type="InterPro" id="IPR026019">
    <property type="entry name" value="Ribul_P_3_epim"/>
</dbReference>
<dbReference type="Pfam" id="PF01261">
    <property type="entry name" value="AP_endonuc_2"/>
    <property type="match status" value="1"/>
</dbReference>
<dbReference type="NCBIfam" id="NF004076">
    <property type="entry name" value="PRK05581.1-4"/>
    <property type="match status" value="1"/>
</dbReference>
<comment type="cofactor">
    <cofactor evidence="2">
        <name>Mn(2+)</name>
        <dbReference type="ChEBI" id="CHEBI:29035"/>
    </cofactor>
</comment>
<evidence type="ECO:0000256" key="9">
    <source>
        <dbReference type="ARBA" id="ARBA00023235"/>
    </source>
</evidence>
<dbReference type="STRING" id="454171.CP488_02066"/>
<dbReference type="GO" id="GO:0006098">
    <property type="term" value="P:pentose-phosphate shunt"/>
    <property type="evidence" value="ECO:0007669"/>
    <property type="project" value="UniProtKB-UniRule"/>
</dbReference>
<evidence type="ECO:0000256" key="3">
    <source>
        <dbReference type="ARBA" id="ARBA00001941"/>
    </source>
</evidence>
<protein>
    <recommendedName>
        <fullName evidence="7 10">Ribulose-phosphate 3-epimerase</fullName>
        <ecNumber evidence="7 10">5.1.3.1</ecNumber>
    </recommendedName>
</protein>
<dbReference type="InterPro" id="IPR000056">
    <property type="entry name" value="Ribul_P_3_epim-like"/>
</dbReference>
<dbReference type="InParanoid" id="S0EWQ9"/>
<evidence type="ECO:0000256" key="11">
    <source>
        <dbReference type="SAM" id="MobiDB-lite"/>
    </source>
</evidence>
<feature type="domain" description="Xylose isomerase-like TIM barrel" evidence="12">
    <location>
        <begin position="68"/>
        <end position="280"/>
    </location>
</feature>
<evidence type="ECO:0000256" key="7">
    <source>
        <dbReference type="ARBA" id="ARBA00013188"/>
    </source>
</evidence>
<keyword evidence="14" id="KW-1185">Reference proteome</keyword>
<dbReference type="GO" id="GO:0046872">
    <property type="term" value="F:metal ion binding"/>
    <property type="evidence" value="ECO:0007669"/>
    <property type="project" value="UniProtKB-KW"/>
</dbReference>
<dbReference type="Gene3D" id="3.20.20.150">
    <property type="entry name" value="Divalent-metal-dependent TIM barrel enzymes"/>
    <property type="match status" value="1"/>
</dbReference>